<dbReference type="HOGENOM" id="CLU_2045392_0_0_7"/>
<feature type="region of interest" description="Disordered" evidence="1">
    <location>
        <begin position="101"/>
        <end position="120"/>
    </location>
</feature>
<feature type="compositionally biased region" description="Basic and acidic residues" evidence="1">
    <location>
        <begin position="101"/>
        <end position="110"/>
    </location>
</feature>
<protein>
    <submittedName>
        <fullName evidence="2">Uncharacterized protein</fullName>
    </submittedName>
</protein>
<reference evidence="2 3" key="1">
    <citation type="journal article" date="2014" name="Nature">
        <title>An environmental bacterial taxon with a large and distinct metabolic repertoire.</title>
        <authorList>
            <person name="Wilson M.C."/>
            <person name="Mori T."/>
            <person name="Ruckert C."/>
            <person name="Uria A.R."/>
            <person name="Helf M.J."/>
            <person name="Takada K."/>
            <person name="Gernert C."/>
            <person name="Steffens U.A."/>
            <person name="Heycke N."/>
            <person name="Schmitt S."/>
            <person name="Rinke C."/>
            <person name="Helfrich E.J."/>
            <person name="Brachmann A.O."/>
            <person name="Gurgui C."/>
            <person name="Wakimoto T."/>
            <person name="Kracht M."/>
            <person name="Crusemann M."/>
            <person name="Hentschel U."/>
            <person name="Abe I."/>
            <person name="Matsunaga S."/>
            <person name="Kalinowski J."/>
            <person name="Takeyama H."/>
            <person name="Piel J."/>
        </authorList>
    </citation>
    <scope>NUCLEOTIDE SEQUENCE [LARGE SCALE GENOMIC DNA]</scope>
    <source>
        <strain evidence="3">TSY1</strain>
    </source>
</reference>
<comment type="caution">
    <text evidence="2">The sequence shown here is derived from an EMBL/GenBank/DDBJ whole genome shotgun (WGS) entry which is preliminary data.</text>
</comment>
<keyword evidence="3" id="KW-1185">Reference proteome</keyword>
<sequence>MSTGNKQPRPLSIDRLEAAIDRGQDISDTHFSPGGVSTGRTRGERREPTHKAHKVAAYRRNIDYGESLFHDLVAISNEMNISLQALAKMALQEWVMRYREHQERTTKRQENGPVPTSEDT</sequence>
<feature type="compositionally biased region" description="Basic and acidic residues" evidence="1">
    <location>
        <begin position="41"/>
        <end position="50"/>
    </location>
</feature>
<organism evidence="2 3">
    <name type="scientific">Entotheonella factor</name>
    <dbReference type="NCBI Taxonomy" id="1429438"/>
    <lineage>
        <taxon>Bacteria</taxon>
        <taxon>Pseudomonadati</taxon>
        <taxon>Nitrospinota/Tectimicrobiota group</taxon>
        <taxon>Candidatus Tectimicrobiota</taxon>
        <taxon>Candidatus Entotheonellia</taxon>
        <taxon>Candidatus Entotheonellales</taxon>
        <taxon>Candidatus Entotheonellaceae</taxon>
        <taxon>Candidatus Entotheonella</taxon>
    </lineage>
</organism>
<dbReference type="EMBL" id="AZHW01000550">
    <property type="protein sequence ID" value="ETW98482.1"/>
    <property type="molecule type" value="Genomic_DNA"/>
</dbReference>
<evidence type="ECO:0000256" key="1">
    <source>
        <dbReference type="SAM" id="MobiDB-lite"/>
    </source>
</evidence>
<name>W4LKH1_ENTF1</name>
<evidence type="ECO:0000313" key="2">
    <source>
        <dbReference type="EMBL" id="ETW98482.1"/>
    </source>
</evidence>
<dbReference type="Proteomes" id="UP000019141">
    <property type="component" value="Unassembled WGS sequence"/>
</dbReference>
<gene>
    <name evidence="2" type="ORF">ETSY1_18540</name>
</gene>
<feature type="region of interest" description="Disordered" evidence="1">
    <location>
        <begin position="23"/>
        <end position="53"/>
    </location>
</feature>
<accession>W4LKH1</accession>
<evidence type="ECO:0000313" key="3">
    <source>
        <dbReference type="Proteomes" id="UP000019141"/>
    </source>
</evidence>
<proteinExistence type="predicted"/>
<dbReference type="AlphaFoldDB" id="W4LKH1"/>